<dbReference type="PANTHER" id="PTHR24058:SF22">
    <property type="entry name" value="DUAL SPECIFICITY TYROSINE-PHOSPHORYLATION-REGULATED KINASE 4"/>
    <property type="match status" value="1"/>
</dbReference>
<evidence type="ECO:0000256" key="8">
    <source>
        <dbReference type="SAM" id="Coils"/>
    </source>
</evidence>
<feature type="compositionally biased region" description="Polar residues" evidence="9">
    <location>
        <begin position="755"/>
        <end position="765"/>
    </location>
</feature>
<accession>A0A2T7A0Y3</accession>
<dbReference type="InterPro" id="IPR000719">
    <property type="entry name" value="Prot_kinase_dom"/>
</dbReference>
<evidence type="ECO:0000256" key="6">
    <source>
        <dbReference type="ARBA" id="ARBA00022840"/>
    </source>
</evidence>
<keyword evidence="2" id="KW-0723">Serine/threonine-protein kinase</keyword>
<dbReference type="InterPro" id="IPR050494">
    <property type="entry name" value="Ser_Thr_dual-spec_kinase"/>
</dbReference>
<feature type="compositionally biased region" description="Basic and acidic residues" evidence="9">
    <location>
        <begin position="31"/>
        <end position="43"/>
    </location>
</feature>
<feature type="compositionally biased region" description="Low complexity" evidence="9">
    <location>
        <begin position="861"/>
        <end position="877"/>
    </location>
</feature>
<feature type="compositionally biased region" description="Low complexity" evidence="9">
    <location>
        <begin position="144"/>
        <end position="155"/>
    </location>
</feature>
<feature type="compositionally biased region" description="Low complexity" evidence="9">
    <location>
        <begin position="495"/>
        <end position="517"/>
    </location>
</feature>
<feature type="compositionally biased region" description="Polar residues" evidence="9">
    <location>
        <begin position="241"/>
        <end position="255"/>
    </location>
</feature>
<feature type="compositionally biased region" description="Basic and acidic residues" evidence="9">
    <location>
        <begin position="744"/>
        <end position="753"/>
    </location>
</feature>
<feature type="compositionally biased region" description="Low complexity" evidence="9">
    <location>
        <begin position="771"/>
        <end position="793"/>
    </location>
</feature>
<feature type="compositionally biased region" description="Basic and acidic residues" evidence="9">
    <location>
        <begin position="811"/>
        <end position="823"/>
    </location>
</feature>
<dbReference type="CDD" id="cd14210">
    <property type="entry name" value="PKc_DYRK"/>
    <property type="match status" value="1"/>
</dbReference>
<evidence type="ECO:0000256" key="9">
    <source>
        <dbReference type="SAM" id="MobiDB-lite"/>
    </source>
</evidence>
<feature type="region of interest" description="Disordered" evidence="9">
    <location>
        <begin position="1"/>
        <end position="169"/>
    </location>
</feature>
<keyword evidence="8" id="KW-0175">Coiled coil</keyword>
<feature type="region of interest" description="Disordered" evidence="9">
    <location>
        <begin position="1423"/>
        <end position="1522"/>
    </location>
</feature>
<feature type="region of interest" description="Disordered" evidence="9">
    <location>
        <begin position="956"/>
        <end position="989"/>
    </location>
</feature>
<feature type="compositionally biased region" description="Polar residues" evidence="9">
    <location>
        <begin position="1489"/>
        <end position="1502"/>
    </location>
</feature>
<dbReference type="InterPro" id="IPR008271">
    <property type="entry name" value="Ser/Thr_kinase_AS"/>
</dbReference>
<dbReference type="OrthoDB" id="9332038at2759"/>
<evidence type="ECO:0000256" key="7">
    <source>
        <dbReference type="PROSITE-ProRule" id="PRU10141"/>
    </source>
</evidence>
<evidence type="ECO:0000313" key="11">
    <source>
        <dbReference type="EMBL" id="PUU81389.1"/>
    </source>
</evidence>
<feature type="region of interest" description="Disordered" evidence="9">
    <location>
        <begin position="1003"/>
        <end position="1024"/>
    </location>
</feature>
<dbReference type="EMBL" id="NESQ01000046">
    <property type="protein sequence ID" value="PUU81389.1"/>
    <property type="molecule type" value="Genomic_DNA"/>
</dbReference>
<feature type="compositionally biased region" description="Basic and acidic residues" evidence="9">
    <location>
        <begin position="836"/>
        <end position="847"/>
    </location>
</feature>
<feature type="compositionally biased region" description="Low complexity" evidence="9">
    <location>
        <begin position="398"/>
        <end position="412"/>
    </location>
</feature>
<evidence type="ECO:0000256" key="5">
    <source>
        <dbReference type="ARBA" id="ARBA00022777"/>
    </source>
</evidence>
<dbReference type="Gene3D" id="3.30.200.20">
    <property type="entry name" value="Phosphorylase Kinase, domain 1"/>
    <property type="match status" value="1"/>
</dbReference>
<comment type="caution">
    <text evidence="11">The sequence shown here is derived from an EMBL/GenBank/DDBJ whole genome shotgun (WGS) entry which is preliminary data.</text>
</comment>
<comment type="similarity">
    <text evidence="1">Belongs to the protein kinase superfamily. CMGC Ser/Thr protein kinase family. MNB/DYRK subfamily.</text>
</comment>
<dbReference type="GO" id="GO:0005524">
    <property type="term" value="F:ATP binding"/>
    <property type="evidence" value="ECO:0007669"/>
    <property type="project" value="UniProtKB-UniRule"/>
</dbReference>
<feature type="compositionally biased region" description="Polar residues" evidence="9">
    <location>
        <begin position="1555"/>
        <end position="1572"/>
    </location>
</feature>
<gene>
    <name evidence="11" type="ORF">B9Z19DRAFT_1122279</name>
</gene>
<dbReference type="Proteomes" id="UP000244722">
    <property type="component" value="Unassembled WGS sequence"/>
</dbReference>
<evidence type="ECO:0000256" key="2">
    <source>
        <dbReference type="ARBA" id="ARBA00022527"/>
    </source>
</evidence>
<evidence type="ECO:0000313" key="12">
    <source>
        <dbReference type="Proteomes" id="UP000244722"/>
    </source>
</evidence>
<feature type="region of interest" description="Disordered" evidence="9">
    <location>
        <begin position="708"/>
        <end position="943"/>
    </location>
</feature>
<sequence length="1590" mass="173256">MPVRVQQQPQHSASNNLTNPTTTTTTTAYSLRRDSPASSKGDDSSTSSISLGENGFRFWASDSTTKGEGDSDDINGVVEGRQRKRLQKSHPETNNLPRSKPSLREPRSPQKVARSHRNDKKPLITRGQDYSLKSDNDASSKHASSPVNSIGSNSSRTHLQPPGSSESNVTTFYAFGQSSEGVQEAGEPFSFSPSVNLEDVHRGIIDNEQLSQFPTPGRGGNGGGAERSVGRDAAREEGHQKNSAGSSVNQANQSILRRPSVSKYPNNPQAQDNYRDRNRRQSNAPNLSSATSSSTYRRTTTTIEPESSIRAGQRRRPNAAQAGSSLTPPMPQKEYIPGSGYSRNLDASYRVPVSSRNTKSKSLQPPPKTQQLGQPLKPSLTPEHARHSTIAYPPKSPKSPSVSKLGPPGKSGIPMSGSSRRISTIPHASGLGARTVSPTDARRLKRLSIIHTPTPPSMPFNAESARSTPGSPSMIPRKSVTPCSSATTPEPQRKSYSSGLSTASTSTSARTSIGSTSLQPKLSQTFAASRLPKPPRAAVEREEEIPPVPPLPKNLVSPVEMVGTDPNTLQFPDFGNNGGRKSGNSMFGPRKSSLPMEPEMFDMEPFLDTSTKPEVPEKPKAPETPRKPERQERQEKREKPEKQERLVKTDKETRRRRGMTLGGIGLGSATQTLEPKSSSSSLRKKDLVPLRLPPLNLLPLSTPTIARVNALGPQSDSEELTPPPKRSIKTPSTPMTASKAGFFGRRDRDEAAYHRSTSSINNATAQPMGDSPSSMSLRAGSSASSSIPVSASSRMGRQTISPYISSSLPKSVEHEGKTIDHKSARILGMPLSISRDSNKSRTRKSQDSLRNAQEDVPDTPSSSSSIRRKLSLSWKKGSSSKHSHAATERADEYQAAPKYDNMPPPKLPASATWAGPMHQPPSPVRGPHGAAAAGGQGRRKSSIGNGILVGQHDHVRSNSWGTEGTSKDKGVENVGKAQPPLPPAKNSTASSILSPMSKMLGSKGSLGQLRSRNQVPVPTDPNMDHDDMIAEEEMRRIASKRKNLDAMAQELEELRRRAVPKDRMSAPQALRTIVLNVYERGEIVDFKEIYFTGAPGARKHVGDLNSTALPNFGYDDERGDYTIVKGDHLAYRYEIVDILGKGSFGQVVRCVDHKTGGLVAVKIIRNKKRFHQQALVEVNILQKLKEWDPHGKHSLINFTQSFYFRGHLCISTELLGMNLYEFIKSNDFKGFSLRLIRRFTKQMLSSLVLLKGHRVIHCDLKPENILLAHPAKSEIKVIDFGSSCFEHEKVYTYIQSRFYRSPEVILGMTYGMPIDMWSLGCILAELLTGYPIFPGENEQEQLACIMEVFGPPEKHLIEKSTRKKLFFDSFGKPRMIVSSKGKRRRPSSKTLTAILRCDDEAFLDFITRCLRWDPDKRMKPDEAMHHDFITGRKTLSRPRTAGPLSSDPQMKRHPAPPSGSSTSYSASVSRPLPDPPAISTQKTRLGPSSAATGQHSNSQRSSPMKGYGAIKRNPSGSSITGVKRNSMGAAIGTGANAVGSSLPRAARAVSGKLPTPSNSRSGLRGSAGTSASIRLVKDDESDSTSTQQRR</sequence>
<dbReference type="SUPFAM" id="SSF56112">
    <property type="entry name" value="Protein kinase-like (PK-like)"/>
    <property type="match status" value="1"/>
</dbReference>
<keyword evidence="3" id="KW-0808">Transferase</keyword>
<feature type="compositionally biased region" description="Basic and acidic residues" evidence="9">
    <location>
        <begin position="228"/>
        <end position="240"/>
    </location>
</feature>
<evidence type="ECO:0000256" key="1">
    <source>
        <dbReference type="ARBA" id="ARBA00008867"/>
    </source>
</evidence>
<dbReference type="GO" id="GO:0005856">
    <property type="term" value="C:cytoskeleton"/>
    <property type="evidence" value="ECO:0007669"/>
    <property type="project" value="TreeGrafter"/>
</dbReference>
<reference evidence="11 12" key="1">
    <citation type="submission" date="2017-04" db="EMBL/GenBank/DDBJ databases">
        <title>Draft genome sequence of Tuber borchii Vittad., a whitish edible truffle.</title>
        <authorList>
            <consortium name="DOE Joint Genome Institute"/>
            <person name="Murat C."/>
            <person name="Kuo A."/>
            <person name="Barry K.W."/>
            <person name="Clum A."/>
            <person name="Dockter R.B."/>
            <person name="Fauchery L."/>
            <person name="Iotti M."/>
            <person name="Kohler A."/>
            <person name="Labutti K."/>
            <person name="Lindquist E.A."/>
            <person name="Lipzen A."/>
            <person name="Ohm R.A."/>
            <person name="Wang M."/>
            <person name="Grigoriev I.V."/>
            <person name="Zambonelli A."/>
            <person name="Martin F.M."/>
        </authorList>
    </citation>
    <scope>NUCLEOTIDE SEQUENCE [LARGE SCALE GENOMIC DNA]</scope>
    <source>
        <strain evidence="11 12">Tbo3840</strain>
    </source>
</reference>
<feature type="compositionally biased region" description="Polar residues" evidence="9">
    <location>
        <begin position="795"/>
        <end position="809"/>
    </location>
</feature>
<feature type="coiled-coil region" evidence="8">
    <location>
        <begin position="1030"/>
        <end position="1057"/>
    </location>
</feature>
<dbReference type="GO" id="GO:0004674">
    <property type="term" value="F:protein serine/threonine kinase activity"/>
    <property type="evidence" value="ECO:0007669"/>
    <property type="project" value="UniProtKB-KW"/>
</dbReference>
<name>A0A2T7A0Y3_TUBBO</name>
<keyword evidence="5" id="KW-0418">Kinase</keyword>
<dbReference type="InterPro" id="IPR011009">
    <property type="entry name" value="Kinase-like_dom_sf"/>
</dbReference>
<feature type="compositionally biased region" description="Low complexity" evidence="9">
    <location>
        <begin position="1458"/>
        <end position="1471"/>
    </location>
</feature>
<feature type="compositionally biased region" description="Polar residues" evidence="9">
    <location>
        <begin position="156"/>
        <end position="169"/>
    </location>
</feature>
<feature type="compositionally biased region" description="Low complexity" evidence="9">
    <location>
        <begin position="288"/>
        <end position="302"/>
    </location>
</feature>
<dbReference type="FunFam" id="1.10.510.10:FF:000112">
    <property type="entry name" value="Putative dual specificity tyrosine-phosphorylation-regulated kinase 2"/>
    <property type="match status" value="1"/>
</dbReference>
<keyword evidence="6 7" id="KW-0067">ATP-binding</keyword>
<evidence type="ECO:0000256" key="4">
    <source>
        <dbReference type="ARBA" id="ARBA00022741"/>
    </source>
</evidence>
<dbReference type="SMART" id="SM00220">
    <property type="entry name" value="S_TKc"/>
    <property type="match status" value="1"/>
</dbReference>
<feature type="region of interest" description="Disordered" evidence="9">
    <location>
        <begin position="1545"/>
        <end position="1590"/>
    </location>
</feature>
<feature type="binding site" evidence="7">
    <location>
        <position position="1162"/>
    </location>
    <ligand>
        <name>ATP</name>
        <dbReference type="ChEBI" id="CHEBI:30616"/>
    </ligand>
</feature>
<organism evidence="11 12">
    <name type="scientific">Tuber borchii</name>
    <name type="common">White truffle</name>
    <dbReference type="NCBI Taxonomy" id="42251"/>
    <lineage>
        <taxon>Eukaryota</taxon>
        <taxon>Fungi</taxon>
        <taxon>Dikarya</taxon>
        <taxon>Ascomycota</taxon>
        <taxon>Pezizomycotina</taxon>
        <taxon>Pezizomycetes</taxon>
        <taxon>Pezizales</taxon>
        <taxon>Tuberaceae</taxon>
        <taxon>Tuber</taxon>
    </lineage>
</organism>
<evidence type="ECO:0000259" key="10">
    <source>
        <dbReference type="PROSITE" id="PS50011"/>
    </source>
</evidence>
<keyword evidence="4 7" id="KW-0547">Nucleotide-binding</keyword>
<feature type="domain" description="Protein kinase" evidence="10">
    <location>
        <begin position="1133"/>
        <end position="1429"/>
    </location>
</feature>
<dbReference type="PANTHER" id="PTHR24058">
    <property type="entry name" value="DUAL SPECIFICITY PROTEIN KINASE"/>
    <property type="match status" value="1"/>
</dbReference>
<feature type="compositionally biased region" description="Polar residues" evidence="9">
    <location>
        <begin position="1"/>
        <end position="20"/>
    </location>
</feature>
<dbReference type="STRING" id="42251.A0A2T7A0Y3"/>
<feature type="compositionally biased region" description="Polar residues" evidence="9">
    <location>
        <begin position="518"/>
        <end position="527"/>
    </location>
</feature>
<dbReference type="GO" id="GO:0005737">
    <property type="term" value="C:cytoplasm"/>
    <property type="evidence" value="ECO:0007669"/>
    <property type="project" value="TreeGrafter"/>
</dbReference>
<dbReference type="PROSITE" id="PS50011">
    <property type="entry name" value="PROTEIN_KINASE_DOM"/>
    <property type="match status" value="1"/>
</dbReference>
<evidence type="ECO:0000256" key="3">
    <source>
        <dbReference type="ARBA" id="ARBA00022679"/>
    </source>
</evidence>
<proteinExistence type="inferred from homology"/>
<feature type="compositionally biased region" description="Basic and acidic residues" evidence="9">
    <location>
        <begin position="614"/>
        <end position="653"/>
    </location>
</feature>
<protein>
    <recommendedName>
        <fullName evidence="10">Protein kinase domain-containing protein</fullName>
    </recommendedName>
</protein>
<dbReference type="InterPro" id="IPR017441">
    <property type="entry name" value="Protein_kinase_ATP_BS"/>
</dbReference>
<dbReference type="PROSITE" id="PS00108">
    <property type="entry name" value="PROTEIN_KINASE_ST"/>
    <property type="match status" value="1"/>
</dbReference>
<feature type="compositionally biased region" description="Polar residues" evidence="9">
    <location>
        <begin position="481"/>
        <end position="490"/>
    </location>
</feature>
<feature type="region of interest" description="Disordered" evidence="9">
    <location>
        <begin position="207"/>
        <end position="688"/>
    </location>
</feature>
<keyword evidence="12" id="KW-1185">Reference proteome</keyword>
<dbReference type="PROSITE" id="PS00107">
    <property type="entry name" value="PROTEIN_KINASE_ATP"/>
    <property type="match status" value="1"/>
</dbReference>
<feature type="compositionally biased region" description="Polar residues" evidence="9">
    <location>
        <begin position="354"/>
        <end position="373"/>
    </location>
</feature>
<feature type="compositionally biased region" description="Polar residues" evidence="9">
    <location>
        <begin position="263"/>
        <end position="272"/>
    </location>
</feature>
<dbReference type="Gene3D" id="1.10.510.10">
    <property type="entry name" value="Transferase(Phosphotransferase) domain 1"/>
    <property type="match status" value="1"/>
</dbReference>
<dbReference type="Pfam" id="PF00069">
    <property type="entry name" value="Pkinase"/>
    <property type="match status" value="1"/>
</dbReference>